<sequence>MGLTLLKNAKIFHRGSFKKHLGILINGEIIEYLPRESEFKYLNPLVDEIDLQNYRVIPGFIDTHTHMVGHGLSLMESKVDHVNSKEDLLDFIAEDVKNRKEEIYIYSDFDESTWKKSELPTREELDKISSKPVFLRRICGHFGIGNSAFLEKCLSLKEIRKDKIDSQRGFFYEDIPLKLYTLFPPTTERLKQAILKAQYEFLKNGITSIHEFGSPAYFKAYEELESEGKLKIRVYFSFYERYLEDVIKSGLISDFGNNRLRIGGIKLFADGSVGAETAYFSFKYGEKGSRGILLFDEDKLTEIMHKAENSGLRLLVHAIGDAAIETVLKVYEKSRNPDLHRIEHFEFPTKSSIERAQRLQVQISLQPNFTGKWGGTGGMYEKKLGKRWELNNPIKTLLQSDVIFAFGSDAMP</sequence>
<organism evidence="2">
    <name type="scientific">candidate division WOR-3 bacterium</name>
    <dbReference type="NCBI Taxonomy" id="2052148"/>
    <lineage>
        <taxon>Bacteria</taxon>
        <taxon>Bacteria division WOR-3</taxon>
    </lineage>
</organism>
<comment type="caution">
    <text evidence="2">The sequence shown here is derived from an EMBL/GenBank/DDBJ whole genome shotgun (WGS) entry which is preliminary data.</text>
</comment>
<dbReference type="AlphaFoldDB" id="A0A7V0LUL5"/>
<feature type="non-terminal residue" evidence="2">
    <location>
        <position position="412"/>
    </location>
</feature>
<dbReference type="Gene3D" id="2.30.40.10">
    <property type="entry name" value="Urease, subunit C, domain 1"/>
    <property type="match status" value="1"/>
</dbReference>
<dbReference type="InterPro" id="IPR013108">
    <property type="entry name" value="Amidohydro_3"/>
</dbReference>
<dbReference type="GO" id="GO:0016810">
    <property type="term" value="F:hydrolase activity, acting on carbon-nitrogen (but not peptide) bonds"/>
    <property type="evidence" value="ECO:0007669"/>
    <property type="project" value="InterPro"/>
</dbReference>
<reference evidence="2" key="1">
    <citation type="journal article" date="2020" name="mSystems">
        <title>Genome- and Community-Level Interaction Insights into Carbon Utilization and Element Cycling Functions of Hydrothermarchaeota in Hydrothermal Sediment.</title>
        <authorList>
            <person name="Zhou Z."/>
            <person name="Liu Y."/>
            <person name="Xu W."/>
            <person name="Pan J."/>
            <person name="Luo Z.H."/>
            <person name="Li M."/>
        </authorList>
    </citation>
    <scope>NUCLEOTIDE SEQUENCE [LARGE SCALE GENOMIC DNA]</scope>
    <source>
        <strain evidence="2">HyVt-28</strain>
    </source>
</reference>
<dbReference type="PANTHER" id="PTHR22642:SF2">
    <property type="entry name" value="PROTEIN LONG AFTER FAR-RED 3"/>
    <property type="match status" value="1"/>
</dbReference>
<dbReference type="SUPFAM" id="SSF51338">
    <property type="entry name" value="Composite domain of metallo-dependent hydrolases"/>
    <property type="match status" value="1"/>
</dbReference>
<gene>
    <name evidence="2" type="ORF">ENH14_02275</name>
</gene>
<feature type="domain" description="Amidohydrolase 3" evidence="1">
    <location>
        <begin position="48"/>
        <end position="410"/>
    </location>
</feature>
<dbReference type="Proteomes" id="UP000886381">
    <property type="component" value="Unassembled WGS sequence"/>
</dbReference>
<accession>A0A7V0LUL5</accession>
<dbReference type="Gene3D" id="3.20.20.140">
    <property type="entry name" value="Metal-dependent hydrolases"/>
    <property type="match status" value="1"/>
</dbReference>
<dbReference type="SUPFAM" id="SSF51556">
    <property type="entry name" value="Metallo-dependent hydrolases"/>
    <property type="match status" value="1"/>
</dbReference>
<dbReference type="Gene3D" id="3.10.310.70">
    <property type="match status" value="1"/>
</dbReference>
<dbReference type="Pfam" id="PF07969">
    <property type="entry name" value="Amidohydro_3"/>
    <property type="match status" value="1"/>
</dbReference>
<dbReference type="InterPro" id="IPR011059">
    <property type="entry name" value="Metal-dep_hydrolase_composite"/>
</dbReference>
<dbReference type="PANTHER" id="PTHR22642">
    <property type="entry name" value="IMIDAZOLONEPROPIONASE"/>
    <property type="match status" value="1"/>
</dbReference>
<proteinExistence type="predicted"/>
<dbReference type="EMBL" id="DRDR01000094">
    <property type="protein sequence ID" value="HDL60261.1"/>
    <property type="molecule type" value="Genomic_DNA"/>
</dbReference>
<evidence type="ECO:0000313" key="2">
    <source>
        <dbReference type="EMBL" id="HDL60261.1"/>
    </source>
</evidence>
<protein>
    <recommendedName>
        <fullName evidence="1">Amidohydrolase 3 domain-containing protein</fullName>
    </recommendedName>
</protein>
<name>A0A7V0LUL5_UNCW3</name>
<dbReference type="InterPro" id="IPR032466">
    <property type="entry name" value="Metal_Hydrolase"/>
</dbReference>
<evidence type="ECO:0000259" key="1">
    <source>
        <dbReference type="Pfam" id="PF07969"/>
    </source>
</evidence>